<sequence length="220" mass="24593">MCPRRAFVEFHRRRPCFRPRVPLTCCGGSTAFTSSGSSFQPKKHPPMEARRSCGASGRAGNKWAGVAWGWNGFVLPHKNSPTIAPERTKNNPKNQPRYTHSMAFLPPTPGCKNTLKHFSHQIPLSRLEEQVEIVMHLIHLPEIHQEPQATVLELRQAVQMRGLEPFEYIARVNVLQQALMACLLEVGDVILVGSPEESQPVGEELFAVQIAIDEVEEGLT</sequence>
<keyword evidence="3" id="KW-1185">Reference proteome</keyword>
<proteinExistence type="predicted"/>
<dbReference type="EMBL" id="RWGY01000051">
    <property type="protein sequence ID" value="TVU05375.1"/>
    <property type="molecule type" value="Genomic_DNA"/>
</dbReference>
<name>A0A5J9T224_9POAL</name>
<dbReference type="OrthoDB" id="6359816at2759"/>
<dbReference type="AlphaFoldDB" id="A0A5J9T224"/>
<dbReference type="Proteomes" id="UP000324897">
    <property type="component" value="Unassembled WGS sequence"/>
</dbReference>
<protein>
    <submittedName>
        <fullName evidence="2">Uncharacterized protein</fullName>
    </submittedName>
</protein>
<gene>
    <name evidence="2" type="ORF">EJB05_48534</name>
</gene>
<evidence type="ECO:0000313" key="2">
    <source>
        <dbReference type="EMBL" id="TVU05375.1"/>
    </source>
</evidence>
<comment type="caution">
    <text evidence="2">The sequence shown here is derived from an EMBL/GenBank/DDBJ whole genome shotgun (WGS) entry which is preliminary data.</text>
</comment>
<organism evidence="2 3">
    <name type="scientific">Eragrostis curvula</name>
    <name type="common">weeping love grass</name>
    <dbReference type="NCBI Taxonomy" id="38414"/>
    <lineage>
        <taxon>Eukaryota</taxon>
        <taxon>Viridiplantae</taxon>
        <taxon>Streptophyta</taxon>
        <taxon>Embryophyta</taxon>
        <taxon>Tracheophyta</taxon>
        <taxon>Spermatophyta</taxon>
        <taxon>Magnoliopsida</taxon>
        <taxon>Liliopsida</taxon>
        <taxon>Poales</taxon>
        <taxon>Poaceae</taxon>
        <taxon>PACMAD clade</taxon>
        <taxon>Chloridoideae</taxon>
        <taxon>Eragrostideae</taxon>
        <taxon>Eragrostidinae</taxon>
        <taxon>Eragrostis</taxon>
    </lineage>
</organism>
<accession>A0A5J9T224</accession>
<reference evidence="2 3" key="1">
    <citation type="journal article" date="2019" name="Sci. Rep.">
        <title>A high-quality genome of Eragrostis curvula grass provides insights into Poaceae evolution and supports new strategies to enhance forage quality.</title>
        <authorList>
            <person name="Carballo J."/>
            <person name="Santos B.A.C.M."/>
            <person name="Zappacosta D."/>
            <person name="Garbus I."/>
            <person name="Selva J.P."/>
            <person name="Gallo C.A."/>
            <person name="Diaz A."/>
            <person name="Albertini E."/>
            <person name="Caccamo M."/>
            <person name="Echenique V."/>
        </authorList>
    </citation>
    <scope>NUCLEOTIDE SEQUENCE [LARGE SCALE GENOMIC DNA]</scope>
    <source>
        <strain evidence="3">cv. Victoria</strain>
        <tissue evidence="2">Leaf</tissue>
    </source>
</reference>
<feature type="region of interest" description="Disordered" evidence="1">
    <location>
        <begin position="35"/>
        <end position="56"/>
    </location>
</feature>
<evidence type="ECO:0000256" key="1">
    <source>
        <dbReference type="SAM" id="MobiDB-lite"/>
    </source>
</evidence>
<evidence type="ECO:0000313" key="3">
    <source>
        <dbReference type="Proteomes" id="UP000324897"/>
    </source>
</evidence>
<dbReference type="Gramene" id="TVU05375">
    <property type="protein sequence ID" value="TVU05375"/>
    <property type="gene ID" value="EJB05_48534"/>
</dbReference>